<comment type="caution">
    <text evidence="2">The sequence shown here is derived from an EMBL/GenBank/DDBJ whole genome shotgun (WGS) entry which is preliminary data.</text>
</comment>
<feature type="region of interest" description="Disordered" evidence="1">
    <location>
        <begin position="49"/>
        <end position="79"/>
    </location>
</feature>
<protein>
    <submittedName>
        <fullName evidence="2">Uncharacterized protein</fullName>
    </submittedName>
</protein>
<evidence type="ECO:0000313" key="2">
    <source>
        <dbReference type="EMBL" id="MBB2926159.1"/>
    </source>
</evidence>
<gene>
    <name evidence="2" type="ORF">FHX59_000566</name>
</gene>
<dbReference type="EMBL" id="JACHVZ010000002">
    <property type="protein sequence ID" value="MBB2926159.1"/>
    <property type="molecule type" value="Genomic_DNA"/>
</dbReference>
<feature type="compositionally biased region" description="Pro residues" evidence="1">
    <location>
        <begin position="70"/>
        <end position="79"/>
    </location>
</feature>
<proteinExistence type="predicted"/>
<sequence>MPDLKLLRLPGVLLDERNVTRAAIAPAQHARLQAQFESGSMDLALIAAPRQRARSRSQHGSTALRSARPLPVPALPGNA</sequence>
<keyword evidence="3" id="KW-1185">Reference proteome</keyword>
<dbReference type="RefSeq" id="WP_110387685.1">
    <property type="nucleotide sequence ID" value="NZ_JACHVZ010000002.1"/>
</dbReference>
<evidence type="ECO:0000313" key="3">
    <source>
        <dbReference type="Proteomes" id="UP000533533"/>
    </source>
</evidence>
<reference evidence="2 3" key="1">
    <citation type="submission" date="2020-08" db="EMBL/GenBank/DDBJ databases">
        <title>Genomic Encyclopedia of Type Strains, Phase IV (KMG-V): Genome sequencing to study the core and pangenomes of soil and plant-associated prokaryotes.</title>
        <authorList>
            <person name="Whitman W."/>
        </authorList>
    </citation>
    <scope>NUCLEOTIDE SEQUENCE [LARGE SCALE GENOMIC DNA]</scope>
    <source>
        <strain evidence="2 3">SRMrh-85</strain>
    </source>
</reference>
<accession>A0ABR6FHW3</accession>
<organism evidence="2 3">
    <name type="scientific">Paraburkholderia silvatlantica</name>
    <dbReference type="NCBI Taxonomy" id="321895"/>
    <lineage>
        <taxon>Bacteria</taxon>
        <taxon>Pseudomonadati</taxon>
        <taxon>Pseudomonadota</taxon>
        <taxon>Betaproteobacteria</taxon>
        <taxon>Burkholderiales</taxon>
        <taxon>Burkholderiaceae</taxon>
        <taxon>Paraburkholderia</taxon>
    </lineage>
</organism>
<dbReference type="Proteomes" id="UP000533533">
    <property type="component" value="Unassembled WGS sequence"/>
</dbReference>
<name>A0ABR6FHW3_9BURK</name>
<evidence type="ECO:0000256" key="1">
    <source>
        <dbReference type="SAM" id="MobiDB-lite"/>
    </source>
</evidence>